<dbReference type="CDD" id="cd08279">
    <property type="entry name" value="Zn_ADH_class_III"/>
    <property type="match status" value="1"/>
</dbReference>
<keyword evidence="3 6" id="KW-0862">Zinc</keyword>
<dbReference type="PANTHER" id="PTHR43880">
    <property type="entry name" value="ALCOHOL DEHYDROGENASE"/>
    <property type="match status" value="1"/>
</dbReference>
<evidence type="ECO:0000256" key="4">
    <source>
        <dbReference type="ARBA" id="ARBA00023002"/>
    </source>
</evidence>
<evidence type="ECO:0000313" key="9">
    <source>
        <dbReference type="Proteomes" id="UP000664800"/>
    </source>
</evidence>
<name>A0A8I1MU69_THIA3</name>
<accession>A0A8I1MU69</accession>
<dbReference type="PANTHER" id="PTHR43880:SF12">
    <property type="entry name" value="ALCOHOL DEHYDROGENASE CLASS-3"/>
    <property type="match status" value="1"/>
</dbReference>
<dbReference type="InterPro" id="IPR036291">
    <property type="entry name" value="NAD(P)-bd_dom_sf"/>
</dbReference>
<evidence type="ECO:0000256" key="1">
    <source>
        <dbReference type="ARBA" id="ARBA00001947"/>
    </source>
</evidence>
<dbReference type="Pfam" id="PF00107">
    <property type="entry name" value="ADH_zinc_N"/>
    <property type="match status" value="1"/>
</dbReference>
<evidence type="ECO:0000256" key="6">
    <source>
        <dbReference type="RuleBase" id="RU361277"/>
    </source>
</evidence>
<evidence type="ECO:0000256" key="5">
    <source>
        <dbReference type="ARBA" id="ARBA00023027"/>
    </source>
</evidence>
<dbReference type="AlphaFoldDB" id="A0A8I1MU69"/>
<evidence type="ECO:0000259" key="7">
    <source>
        <dbReference type="SMART" id="SM00829"/>
    </source>
</evidence>
<protein>
    <submittedName>
        <fullName evidence="8">Zn-dependent alcohol dehydrogenase</fullName>
    </submittedName>
</protein>
<comment type="caution">
    <text evidence="8">The sequence shown here is derived from an EMBL/GenBank/DDBJ whole genome shotgun (WGS) entry which is preliminary data.</text>
</comment>
<proteinExistence type="inferred from homology"/>
<sequence length="372" mass="38785">MPVRNARAVVCRGPDRPFEVETIRVEPPRRNEVTIRLAACGVCHSDLSATNGTIPMPPPLVLGHEGAGVVVEIGEGVTELAVGDSVVTSFVSMCGHCRYCQTGRPQLCDQAARTLTTLPDGSVRSFDTDNQPLSVFSGCGVMAEFATLHVDNVVKIEAAMPLEPACLIACGVMTGVGAAFNTARVEAGSSVVVFGCGGVGLSAIQGSSIAGAASIIAVDTMAHKLEFARLFGATLTIDASTDSNVVKTIKKLTGGGVDYAFECVGSGVLVAQAYASLRKGGTAVVVGVAAQADTTSVRTASLTFEEKTLTGSMYGSARPRQDFPRLIALYRCGRLKLDELITQRYAIEQAAQAFADLQAGHNARGVIVFDPD</sequence>
<evidence type="ECO:0000313" key="8">
    <source>
        <dbReference type="EMBL" id="MBN8743553.1"/>
    </source>
</evidence>
<feature type="domain" description="Enoyl reductase (ER)" evidence="7">
    <location>
        <begin position="13"/>
        <end position="369"/>
    </location>
</feature>
<dbReference type="SUPFAM" id="SSF51735">
    <property type="entry name" value="NAD(P)-binding Rossmann-fold domains"/>
    <property type="match status" value="1"/>
</dbReference>
<keyword evidence="5" id="KW-0520">NAD</keyword>
<dbReference type="RefSeq" id="WP_276728448.1">
    <property type="nucleotide sequence ID" value="NZ_JAFKMR010000012.1"/>
</dbReference>
<comment type="cofactor">
    <cofactor evidence="1 6">
        <name>Zn(2+)</name>
        <dbReference type="ChEBI" id="CHEBI:29105"/>
    </cofactor>
</comment>
<dbReference type="InterPro" id="IPR013154">
    <property type="entry name" value="ADH-like_N"/>
</dbReference>
<dbReference type="GO" id="GO:0005829">
    <property type="term" value="C:cytosol"/>
    <property type="evidence" value="ECO:0007669"/>
    <property type="project" value="TreeGrafter"/>
</dbReference>
<dbReference type="Pfam" id="PF08240">
    <property type="entry name" value="ADH_N"/>
    <property type="match status" value="1"/>
</dbReference>
<dbReference type="GO" id="GO:0051903">
    <property type="term" value="F:S-(hydroxymethyl)glutathione dehydrogenase [NAD(P)+] activity"/>
    <property type="evidence" value="ECO:0007669"/>
    <property type="project" value="TreeGrafter"/>
</dbReference>
<dbReference type="GO" id="GO:0008270">
    <property type="term" value="F:zinc ion binding"/>
    <property type="evidence" value="ECO:0007669"/>
    <property type="project" value="InterPro"/>
</dbReference>
<dbReference type="Gene3D" id="3.90.180.10">
    <property type="entry name" value="Medium-chain alcohol dehydrogenases, catalytic domain"/>
    <property type="match status" value="1"/>
</dbReference>
<dbReference type="EMBL" id="JAFKMR010000012">
    <property type="protein sequence ID" value="MBN8743553.1"/>
    <property type="molecule type" value="Genomic_DNA"/>
</dbReference>
<keyword evidence="4" id="KW-0560">Oxidoreductase</keyword>
<dbReference type="InterPro" id="IPR011032">
    <property type="entry name" value="GroES-like_sf"/>
</dbReference>
<evidence type="ECO:0000256" key="2">
    <source>
        <dbReference type="ARBA" id="ARBA00022723"/>
    </source>
</evidence>
<organism evidence="8 9">
    <name type="scientific">Thiomonas arsenitoxydans (strain DSM 22701 / CIP 110005 / 3As)</name>
    <dbReference type="NCBI Taxonomy" id="426114"/>
    <lineage>
        <taxon>Bacteria</taxon>
        <taxon>Pseudomonadati</taxon>
        <taxon>Pseudomonadota</taxon>
        <taxon>Betaproteobacteria</taxon>
        <taxon>Burkholderiales</taxon>
        <taxon>Thiomonas</taxon>
    </lineage>
</organism>
<dbReference type="SUPFAM" id="SSF50129">
    <property type="entry name" value="GroES-like"/>
    <property type="match status" value="2"/>
</dbReference>
<evidence type="ECO:0000256" key="3">
    <source>
        <dbReference type="ARBA" id="ARBA00022833"/>
    </source>
</evidence>
<dbReference type="InterPro" id="IPR013149">
    <property type="entry name" value="ADH-like_C"/>
</dbReference>
<reference evidence="8" key="1">
    <citation type="submission" date="2021-02" db="EMBL/GenBank/DDBJ databases">
        <title>Thiocyanate and organic carbon inputs drive convergent selection for specific autotrophic Afipia and Thiobacillus strains within complex microbiomes.</title>
        <authorList>
            <person name="Huddy R.J."/>
            <person name="Sachdeva R."/>
            <person name="Kadzinga F."/>
            <person name="Kantor R.S."/>
            <person name="Harrison S.T.L."/>
            <person name="Banfield J.F."/>
        </authorList>
    </citation>
    <scope>NUCLEOTIDE SEQUENCE</scope>
    <source>
        <strain evidence="8">SCN18_13_7_16_R3_B_64_19</strain>
    </source>
</reference>
<comment type="similarity">
    <text evidence="6">Belongs to the zinc-containing alcohol dehydrogenase family.</text>
</comment>
<dbReference type="SMART" id="SM00829">
    <property type="entry name" value="PKS_ER"/>
    <property type="match status" value="1"/>
</dbReference>
<dbReference type="Proteomes" id="UP000664800">
    <property type="component" value="Unassembled WGS sequence"/>
</dbReference>
<dbReference type="PROSITE" id="PS00059">
    <property type="entry name" value="ADH_ZINC"/>
    <property type="match status" value="1"/>
</dbReference>
<keyword evidence="2 6" id="KW-0479">Metal-binding</keyword>
<dbReference type="FunFam" id="3.40.50.720:FF:000003">
    <property type="entry name" value="S-(hydroxymethyl)glutathione dehydrogenase"/>
    <property type="match status" value="1"/>
</dbReference>
<dbReference type="Gene3D" id="3.40.50.720">
    <property type="entry name" value="NAD(P)-binding Rossmann-like Domain"/>
    <property type="match status" value="1"/>
</dbReference>
<dbReference type="GO" id="GO:0046294">
    <property type="term" value="P:formaldehyde catabolic process"/>
    <property type="evidence" value="ECO:0007669"/>
    <property type="project" value="TreeGrafter"/>
</dbReference>
<dbReference type="InterPro" id="IPR002328">
    <property type="entry name" value="ADH_Zn_CS"/>
</dbReference>
<gene>
    <name evidence="8" type="ORF">J0I24_04515</name>
</gene>
<dbReference type="InterPro" id="IPR020843">
    <property type="entry name" value="ER"/>
</dbReference>